<dbReference type="InterPro" id="IPR036104">
    <property type="entry name" value="BFN_sf"/>
</dbReference>
<comment type="caution">
    <text evidence="2">The sequence shown here is derived from an EMBL/GenBank/DDBJ whole genome shotgun (WGS) entry which is preliminary data.</text>
</comment>
<evidence type="ECO:0000313" key="3">
    <source>
        <dbReference type="Proteomes" id="UP001203342"/>
    </source>
</evidence>
<dbReference type="Proteomes" id="UP001203342">
    <property type="component" value="Unassembled WGS sequence"/>
</dbReference>
<dbReference type="EMBL" id="JAMLJN010000004">
    <property type="protein sequence ID" value="MCL9770149.1"/>
    <property type="molecule type" value="Genomic_DNA"/>
</dbReference>
<evidence type="ECO:0000259" key="1">
    <source>
        <dbReference type="PROSITE" id="PS51658"/>
    </source>
</evidence>
<evidence type="ECO:0000313" key="2">
    <source>
        <dbReference type="EMBL" id="MCL9770149.1"/>
    </source>
</evidence>
<organism evidence="2 3">
    <name type="scientific">Flavobacterium fragile</name>
    <dbReference type="NCBI Taxonomy" id="2949085"/>
    <lineage>
        <taxon>Bacteria</taxon>
        <taxon>Pseudomonadati</taxon>
        <taxon>Bacteroidota</taxon>
        <taxon>Flavobacteriia</taxon>
        <taxon>Flavobacteriales</taxon>
        <taxon>Flavobacteriaceae</taxon>
        <taxon>Flavobacterium</taxon>
    </lineage>
</organism>
<gene>
    <name evidence="2" type="ORF">NAT47_06950</name>
</gene>
<protein>
    <submittedName>
        <fullName evidence="2">Bifunctional nuclease family protein</fullName>
    </submittedName>
</protein>
<dbReference type="InterPro" id="IPR003729">
    <property type="entry name" value="Bi_nuclease_dom"/>
</dbReference>
<proteinExistence type="predicted"/>
<name>A0ABT0TGN8_9FLAO</name>
<feature type="domain" description="BFN" evidence="1">
    <location>
        <begin position="6"/>
        <end position="147"/>
    </location>
</feature>
<dbReference type="Pfam" id="PF02577">
    <property type="entry name" value="BFN_dom"/>
    <property type="match status" value="1"/>
</dbReference>
<reference evidence="2 3" key="1">
    <citation type="submission" date="2022-05" db="EMBL/GenBank/DDBJ databases">
        <title>Flavobacterium sp., isolated from activated sludge.</title>
        <authorList>
            <person name="Ran Q."/>
        </authorList>
    </citation>
    <scope>NUCLEOTIDE SEQUENCE [LARGE SCALE GENOMIC DNA]</scope>
    <source>
        <strain evidence="2 3">HXWNR69</strain>
    </source>
</reference>
<sequence length="147" mass="17588">MTKKDWIELEIGRIYNIERSIFEKVFKKNNQKYVLTLFNKNDKTQKMQILTGKTESQILAMAIENIEPPVQTMEILFKNVIREFELKLEYVLINELSEDGYYKSIAKYCGKEKCKEFQARTVDLITLCLRHSSPIYIEKEIFEKIRY</sequence>
<dbReference type="RefSeq" id="WP_250581639.1">
    <property type="nucleotide sequence ID" value="NZ_JAMLJN010000004.1"/>
</dbReference>
<accession>A0ABT0TGN8</accession>
<dbReference type="SUPFAM" id="SSF103256">
    <property type="entry name" value="Hypothetical protein TM0160"/>
    <property type="match status" value="1"/>
</dbReference>
<dbReference type="Gene3D" id="3.10.690.10">
    <property type="entry name" value="Bifunctional nuclease domain"/>
    <property type="match status" value="1"/>
</dbReference>
<keyword evidence="3" id="KW-1185">Reference proteome</keyword>
<dbReference type="PROSITE" id="PS51658">
    <property type="entry name" value="BFN"/>
    <property type="match status" value="1"/>
</dbReference>